<dbReference type="InterPro" id="IPR012338">
    <property type="entry name" value="Beta-lactam/transpept-like"/>
</dbReference>
<dbReference type="PANTHER" id="PTHR46825">
    <property type="entry name" value="D-ALANYL-D-ALANINE-CARBOXYPEPTIDASE/ENDOPEPTIDASE AMPH"/>
    <property type="match status" value="1"/>
</dbReference>
<feature type="domain" description="Beta-lactamase-related" evidence="2">
    <location>
        <begin position="44"/>
        <end position="367"/>
    </location>
</feature>
<keyword evidence="4" id="KW-1185">Reference proteome</keyword>
<dbReference type="SUPFAM" id="SSF56601">
    <property type="entry name" value="beta-lactamase/transpeptidase-like"/>
    <property type="match status" value="1"/>
</dbReference>
<dbReference type="PANTHER" id="PTHR46825:SF9">
    <property type="entry name" value="BETA-LACTAMASE-RELATED DOMAIN-CONTAINING PROTEIN"/>
    <property type="match status" value="1"/>
</dbReference>
<protein>
    <submittedName>
        <fullName evidence="3">Serine hydrolase</fullName>
        <ecNumber evidence="3">3.-.-.-</ecNumber>
    </submittedName>
</protein>
<keyword evidence="1" id="KW-1133">Transmembrane helix</keyword>
<dbReference type="EC" id="3.-.-.-" evidence="3"/>
<feature type="transmembrane region" description="Helical" evidence="1">
    <location>
        <begin position="605"/>
        <end position="626"/>
    </location>
</feature>
<keyword evidence="1" id="KW-0812">Transmembrane</keyword>
<dbReference type="Proteomes" id="UP001418796">
    <property type="component" value="Unassembled WGS sequence"/>
</dbReference>
<dbReference type="InterPro" id="IPR001466">
    <property type="entry name" value="Beta-lactam-related"/>
</dbReference>
<dbReference type="EMBL" id="JBCITK010000001">
    <property type="protein sequence ID" value="MEN0642455.1"/>
    <property type="molecule type" value="Genomic_DNA"/>
</dbReference>
<evidence type="ECO:0000313" key="4">
    <source>
        <dbReference type="Proteomes" id="UP001418796"/>
    </source>
</evidence>
<feature type="transmembrane region" description="Helical" evidence="1">
    <location>
        <begin position="571"/>
        <end position="593"/>
    </location>
</feature>
<name>A0ABU9VEX4_9BACI</name>
<evidence type="ECO:0000259" key="2">
    <source>
        <dbReference type="Pfam" id="PF00144"/>
    </source>
</evidence>
<feature type="transmembrane region" description="Helical" evidence="1">
    <location>
        <begin position="538"/>
        <end position="559"/>
    </location>
</feature>
<comment type="caution">
    <text evidence="3">The sequence shown here is derived from an EMBL/GenBank/DDBJ whole genome shotgun (WGS) entry which is preliminary data.</text>
</comment>
<proteinExistence type="predicted"/>
<evidence type="ECO:0000256" key="1">
    <source>
        <dbReference type="SAM" id="Phobius"/>
    </source>
</evidence>
<feature type="transmembrane region" description="Helical" evidence="1">
    <location>
        <begin position="495"/>
        <end position="518"/>
    </location>
</feature>
<dbReference type="InterPro" id="IPR050491">
    <property type="entry name" value="AmpC-like"/>
</dbReference>
<dbReference type="Gene3D" id="3.40.710.10">
    <property type="entry name" value="DD-peptidase/beta-lactamase superfamily"/>
    <property type="match status" value="1"/>
</dbReference>
<dbReference type="GO" id="GO:0016787">
    <property type="term" value="F:hydrolase activity"/>
    <property type="evidence" value="ECO:0007669"/>
    <property type="project" value="UniProtKB-KW"/>
</dbReference>
<accession>A0ABU9VEX4</accession>
<dbReference type="Pfam" id="PF00144">
    <property type="entry name" value="Beta-lactamase"/>
    <property type="match status" value="1"/>
</dbReference>
<sequence>MKTNKGTIVFIILWLSIFLYPLNTKASGQETPSGIPISDIEATIDEYVDEWVENTVAGVSVEVIKNHEVVFSKGYGLADIDQNMDMNPDETIMEWGSVSKLLVWVSLMQLAEQGELDLTDDIQPYLPDGFLTKVSREEPITFLNLMNHTAGFEDNVFDLGFPTPEHVTTLEEGLKVAEPNQVYPPGEVVAYSNYSTALAAFIVEQVTGEPFYEYVENEIFEPLNMNHTVIHPTFSGKEDLMEKKAKGYVLIEPSVFIESDWFYMSMYPSGGVNGTASDLTAFVQALLPMDGESSPLFKEHETLNQFLSQSYAADETINGIAHGLWEYAGAARGLYHGGNTNSFSSHVHLVPDEEFAVVVLTNQAGEMEINYGLTELLVGAERVEQEVMVQDLPPAIEGSFLATRRPQHSFIKLYFDLMPFTIKPSEEDKIEVQYAGFTGTYLQTSPNTYKLVEGDLVFHSMKQLFVQMENAKVSKISTSISDYEPYPPGKSMPYVLIYGILASIVALYFLVIPIILLIKRIRRQSKHRMSKVSIGHGILALSGTVLIVNLLILVARMLINAGRAYSEVMPQLVLNGIFTGIAGVAMLFMIVNWRITRSTTKEKIMYMLSIIFIVVLIILMSVFQFYR</sequence>
<organism evidence="3 4">
    <name type="scientific">Alkalicoccobacillus gibsonii</name>
    <dbReference type="NCBI Taxonomy" id="79881"/>
    <lineage>
        <taxon>Bacteria</taxon>
        <taxon>Bacillati</taxon>
        <taxon>Bacillota</taxon>
        <taxon>Bacilli</taxon>
        <taxon>Bacillales</taxon>
        <taxon>Bacillaceae</taxon>
        <taxon>Alkalicoccobacillus</taxon>
    </lineage>
</organism>
<gene>
    <name evidence="3" type="ORF">MKY91_04660</name>
</gene>
<dbReference type="RefSeq" id="WP_343129578.1">
    <property type="nucleotide sequence ID" value="NZ_JBCITK010000001.1"/>
</dbReference>
<evidence type="ECO:0000313" key="3">
    <source>
        <dbReference type="EMBL" id="MEN0642455.1"/>
    </source>
</evidence>
<keyword evidence="1" id="KW-0472">Membrane</keyword>
<reference evidence="3 4" key="1">
    <citation type="submission" date="2024-03" db="EMBL/GenBank/DDBJ databases">
        <title>Bacilli Hybrid Assemblies.</title>
        <authorList>
            <person name="Kovac J."/>
        </authorList>
    </citation>
    <scope>NUCLEOTIDE SEQUENCE [LARGE SCALE GENOMIC DNA]</scope>
    <source>
        <strain evidence="3 4">FSL R7-0666</strain>
    </source>
</reference>
<keyword evidence="3" id="KW-0378">Hydrolase</keyword>